<keyword evidence="4 8" id="KW-0067">ATP-binding</keyword>
<dbReference type="Proteomes" id="UP000186235">
    <property type="component" value="Unassembled WGS sequence"/>
</dbReference>
<dbReference type="InterPro" id="IPR002300">
    <property type="entry name" value="aa-tRNA-synth_Ia"/>
</dbReference>
<evidence type="ECO:0000313" key="13">
    <source>
        <dbReference type="Proteomes" id="UP000186235"/>
    </source>
</evidence>
<dbReference type="InterPro" id="IPR013155">
    <property type="entry name" value="M/V/L/I-tRNA-synth_anticd-bd"/>
</dbReference>
<dbReference type="HAMAP" id="MF_02005">
    <property type="entry name" value="Val_tRNA_synth_type2"/>
    <property type="match status" value="1"/>
</dbReference>
<keyword evidence="1 8" id="KW-0963">Cytoplasm</keyword>
<dbReference type="Pfam" id="PF08264">
    <property type="entry name" value="Anticodon_1"/>
    <property type="match status" value="1"/>
</dbReference>
<comment type="subcellular location">
    <subcellularLocation>
        <location evidence="8">Cytoplasm</location>
    </subcellularLocation>
</comment>
<evidence type="ECO:0000256" key="3">
    <source>
        <dbReference type="ARBA" id="ARBA00022741"/>
    </source>
</evidence>
<dbReference type="SUPFAM" id="SSF47323">
    <property type="entry name" value="Anticodon-binding domain of a subclass of class I aminoacyl-tRNA synthetases"/>
    <property type="match status" value="1"/>
</dbReference>
<feature type="domain" description="Aminoacyl-tRNA synthetase class Ia" evidence="10">
    <location>
        <begin position="60"/>
        <end position="141"/>
    </location>
</feature>
<dbReference type="PROSITE" id="PS00178">
    <property type="entry name" value="AA_TRNA_LIGASE_I"/>
    <property type="match status" value="1"/>
</dbReference>
<feature type="short sequence motif" description="'KMSKS' region" evidence="8">
    <location>
        <begin position="639"/>
        <end position="643"/>
    </location>
</feature>
<evidence type="ECO:0000259" key="11">
    <source>
        <dbReference type="Pfam" id="PF08264"/>
    </source>
</evidence>
<dbReference type="SUPFAM" id="SSF50677">
    <property type="entry name" value="ValRS/IleRS/LeuRS editing domain"/>
    <property type="match status" value="1"/>
</dbReference>
<feature type="compositionally biased region" description="Low complexity" evidence="9">
    <location>
        <begin position="20"/>
        <end position="31"/>
    </location>
</feature>
<evidence type="ECO:0000256" key="4">
    <source>
        <dbReference type="ARBA" id="ARBA00022840"/>
    </source>
</evidence>
<dbReference type="PANTHER" id="PTHR11946">
    <property type="entry name" value="VALYL-TRNA SYNTHETASES"/>
    <property type="match status" value="1"/>
</dbReference>
<dbReference type="NCBIfam" id="NF000540">
    <property type="entry name" value="alt_ValS"/>
    <property type="match status" value="1"/>
</dbReference>
<reference evidence="13" key="1">
    <citation type="submission" date="2017-01" db="EMBL/GenBank/DDBJ databases">
        <authorList>
            <person name="Varghese N."/>
            <person name="Submissions S."/>
        </authorList>
    </citation>
    <scope>NUCLEOTIDE SEQUENCE [LARGE SCALE GENOMIC DNA]</scope>
    <source>
        <strain evidence="13">3bp</strain>
    </source>
</reference>
<dbReference type="GO" id="GO:0004832">
    <property type="term" value="F:valine-tRNA ligase activity"/>
    <property type="evidence" value="ECO:0007669"/>
    <property type="project" value="UniProtKB-UniRule"/>
</dbReference>
<dbReference type="Gene3D" id="3.40.50.620">
    <property type="entry name" value="HUPs"/>
    <property type="match status" value="2"/>
</dbReference>
<dbReference type="PRINTS" id="PR00986">
    <property type="entry name" value="TRNASYNTHVAL"/>
</dbReference>
<keyword evidence="2 8" id="KW-0436">Ligase</keyword>
<dbReference type="GO" id="GO:0006438">
    <property type="term" value="P:valyl-tRNA aminoacylation"/>
    <property type="evidence" value="ECO:0007669"/>
    <property type="project" value="UniProtKB-UniRule"/>
</dbReference>
<dbReference type="GO" id="GO:0005829">
    <property type="term" value="C:cytosol"/>
    <property type="evidence" value="ECO:0007669"/>
    <property type="project" value="TreeGrafter"/>
</dbReference>
<feature type="binding site" evidence="8">
    <location>
        <position position="642"/>
    </location>
    <ligand>
        <name>ATP</name>
        <dbReference type="ChEBI" id="CHEBI:30616"/>
    </ligand>
</feature>
<accession>A0A1N6VHI0</accession>
<feature type="domain" description="Aminoacyl-tRNA synthetase class Ia" evidence="10">
    <location>
        <begin position="170"/>
        <end position="677"/>
    </location>
</feature>
<dbReference type="InterPro" id="IPR014729">
    <property type="entry name" value="Rossmann-like_a/b/a_fold"/>
</dbReference>
<dbReference type="InterPro" id="IPR002303">
    <property type="entry name" value="Valyl-tRNA_ligase"/>
</dbReference>
<dbReference type="InterPro" id="IPR048044">
    <property type="entry name" value="Valyl-tRNA_ligase_actino"/>
</dbReference>
<dbReference type="GO" id="GO:0002161">
    <property type="term" value="F:aminoacyl-tRNA deacylase activity"/>
    <property type="evidence" value="ECO:0007669"/>
    <property type="project" value="InterPro"/>
</dbReference>
<evidence type="ECO:0000256" key="2">
    <source>
        <dbReference type="ARBA" id="ARBA00022598"/>
    </source>
</evidence>
<feature type="region of interest" description="Disordered" evidence="9">
    <location>
        <begin position="1"/>
        <end position="31"/>
    </location>
</feature>
<dbReference type="PANTHER" id="PTHR11946:SF93">
    <property type="entry name" value="VALINE--TRNA LIGASE, CHLOROPLASTIC_MITOCHONDRIAL 2"/>
    <property type="match status" value="1"/>
</dbReference>
<dbReference type="AlphaFoldDB" id="A0A1N6VHI0"/>
<feature type="region of interest" description="Disordered" evidence="9">
    <location>
        <begin position="532"/>
        <end position="551"/>
    </location>
</feature>
<evidence type="ECO:0000256" key="7">
    <source>
        <dbReference type="ARBA" id="ARBA00047552"/>
    </source>
</evidence>
<comment type="subunit">
    <text evidence="8">Monomer.</text>
</comment>
<dbReference type="InterPro" id="IPR009080">
    <property type="entry name" value="tRNAsynth_Ia_anticodon-bd"/>
</dbReference>
<dbReference type="Gene3D" id="3.90.740.10">
    <property type="entry name" value="Valyl/Leucyl/Isoleucyl-tRNA synthetase, editing domain"/>
    <property type="match status" value="1"/>
</dbReference>
<organism evidence="12 13">
    <name type="scientific">Cellulosimicrobium aquatile</name>
    <dbReference type="NCBI Taxonomy" id="1612203"/>
    <lineage>
        <taxon>Bacteria</taxon>
        <taxon>Bacillati</taxon>
        <taxon>Actinomycetota</taxon>
        <taxon>Actinomycetes</taxon>
        <taxon>Micrococcales</taxon>
        <taxon>Promicromonosporaceae</taxon>
        <taxon>Cellulosimicrobium</taxon>
    </lineage>
</organism>
<keyword evidence="5 8" id="KW-0648">Protein biosynthesis</keyword>
<dbReference type="RefSeq" id="WP_083712005.1">
    <property type="nucleotide sequence ID" value="NZ_FTMI01000008.1"/>
</dbReference>
<comment type="similarity">
    <text evidence="8">Belongs to the class-I aminoacyl-tRNA synthetase family. ValS type 2 subfamily.</text>
</comment>
<dbReference type="InterPro" id="IPR022874">
    <property type="entry name" value="Valine-tRNA_ligase_type_2"/>
</dbReference>
<feature type="domain" description="Methionyl/Valyl/Leucyl/Isoleucyl-tRNA synthetase anticodon-binding" evidence="11">
    <location>
        <begin position="725"/>
        <end position="876"/>
    </location>
</feature>
<dbReference type="Pfam" id="PF00133">
    <property type="entry name" value="tRNA-synt_1"/>
    <property type="match status" value="2"/>
</dbReference>
<keyword evidence="3 8" id="KW-0547">Nucleotide-binding</keyword>
<sequence length="942" mass="102934">MSDFPQGEAAATPSSPGPTAPTASPDNASAPATAADVVRAVVAGVPDRVSLDGLEDTYDARWAEQGTYAFDRSKTREQVFSIDTPPPTVSGSLHVGHVFSYTHTDVVARFQRMRGLEVFYPMGWDDNGLPTERRVQNYYGVRCDPTLPYVEGFEPPHEGGEGKSVKAADQVPVSRRNFIELCERLTAEDEKQFEALWRRLGLSVDWAQHYQTIDARSRTAAQRAFLRNLARGEAYQAEAPGLWDVTFQTAVAQAELEARDYPGHFHKVAFHRVAPGTPDDGAPVLIETTRPELLAACVALVAHPDDERYQHLFGTSVRSPLFDVELPVLAHPAAERDKGAGIAMCCTFGDLTDVQWWRELQLPTRSIITRDGRIVRETPDWITSHAGQGVFAELAGKTTFSARQVVVDALRDAGDLDGEPVPTQRKANFFEKGDKPLEIVTSRQWYIRNGGRDWTTADGTTRDLRQELLNRGKELAFHPDFMRVRYENWVGGLNGDWLISRQRFFGVAIPLWYPVLESGEIDHDHPIVPSEDALPVDPSSDVPAGYTEDQRGVPGGFVGENDIMDTWATSSLTPQIAGGWEVDPDLFERVFPMDLRPQGQDIIRTWLFSTVVRSHLEFGSLPWKNAAISGWILDPDRKKMSKSKGNVVTPMGLLEEHGSDAVRYWAASARLGTDAAFEVGQMKIGRRLAIKILNASKFALSFGVDAETGTGEIVLDPALVTETLDRAMLAGLATVVEKATEAFEAYDHTRALEVTETFFWTFCDDYLELVKDRAYGAGAAASDVSAETRSARVALAIALDTLLRLFAPFVPFATEEVWSWWRASEGSIHRAPWPTPDVARSAAGDADPAVLTAAGHALAALRKVKSEAKVSMRTPILAAQVAVPAASLPGVEASVVDVRNGGRVTGTLDLVAAAEGQGDPAVQGGIVVVSSELGEPEARKKG</sequence>
<evidence type="ECO:0000313" key="12">
    <source>
        <dbReference type="EMBL" id="SIQ77340.1"/>
    </source>
</evidence>
<keyword evidence="13" id="KW-1185">Reference proteome</keyword>
<evidence type="ECO:0000259" key="10">
    <source>
        <dbReference type="Pfam" id="PF00133"/>
    </source>
</evidence>
<keyword evidence="6 8" id="KW-0030">Aminoacyl-tRNA synthetase</keyword>
<feature type="short sequence motif" description="'HIGH' region" evidence="8">
    <location>
        <begin position="87"/>
        <end position="97"/>
    </location>
</feature>
<evidence type="ECO:0000256" key="8">
    <source>
        <dbReference type="HAMAP-Rule" id="MF_02005"/>
    </source>
</evidence>
<comment type="catalytic activity">
    <reaction evidence="7 8">
        <text>tRNA(Val) + L-valine + ATP = L-valyl-tRNA(Val) + AMP + diphosphate</text>
        <dbReference type="Rhea" id="RHEA:10704"/>
        <dbReference type="Rhea" id="RHEA-COMP:9672"/>
        <dbReference type="Rhea" id="RHEA-COMP:9708"/>
        <dbReference type="ChEBI" id="CHEBI:30616"/>
        <dbReference type="ChEBI" id="CHEBI:33019"/>
        <dbReference type="ChEBI" id="CHEBI:57762"/>
        <dbReference type="ChEBI" id="CHEBI:78442"/>
        <dbReference type="ChEBI" id="CHEBI:78537"/>
        <dbReference type="ChEBI" id="CHEBI:456215"/>
        <dbReference type="EC" id="6.1.1.9"/>
    </reaction>
</comment>
<dbReference type="InterPro" id="IPR001412">
    <property type="entry name" value="aa-tRNA-synth_I_CS"/>
</dbReference>
<protein>
    <recommendedName>
        <fullName evidence="8">Valine--tRNA ligase</fullName>
        <ecNumber evidence="8">6.1.1.9</ecNumber>
    </recommendedName>
    <alternativeName>
        <fullName evidence="8">Valyl-tRNA synthetase</fullName>
        <shortName evidence="8">ValRS</shortName>
    </alternativeName>
</protein>
<comment type="function">
    <text evidence="8">Catalyzes the attachment of valine to tRNA(Val). As ValRS can inadvertently accommodate and process structurally similar amino acids such as threonine, to avoid such errors, it has a 'posttransfer' editing activity that hydrolyzes mischarged Thr-tRNA(Val) in a tRNA-dependent manner.</text>
</comment>
<gene>
    <name evidence="8" type="primary">valS</name>
    <name evidence="12" type="ORF">SAMN05518682_3553</name>
</gene>
<dbReference type="Gene3D" id="1.10.730.10">
    <property type="entry name" value="Isoleucyl-tRNA Synthetase, Domain 1"/>
    <property type="match status" value="1"/>
</dbReference>
<evidence type="ECO:0000256" key="9">
    <source>
        <dbReference type="SAM" id="MobiDB-lite"/>
    </source>
</evidence>
<dbReference type="NCBIfam" id="NF009687">
    <property type="entry name" value="PRK13208.1"/>
    <property type="match status" value="1"/>
</dbReference>
<evidence type="ECO:0000256" key="1">
    <source>
        <dbReference type="ARBA" id="ARBA00022490"/>
    </source>
</evidence>
<evidence type="ECO:0000256" key="5">
    <source>
        <dbReference type="ARBA" id="ARBA00022917"/>
    </source>
</evidence>
<comment type="domain">
    <text evidence="8">ValRS has two distinct active sites: one for aminoacylation and one for editing. The misactivated threonine is translocated from the active site to the editing site.</text>
</comment>
<dbReference type="EC" id="6.1.1.9" evidence="8"/>
<dbReference type="CDD" id="cd07962">
    <property type="entry name" value="Anticodon_Ia_Val"/>
    <property type="match status" value="1"/>
</dbReference>
<proteinExistence type="inferred from homology"/>
<dbReference type="InterPro" id="IPR009008">
    <property type="entry name" value="Val/Leu/Ile-tRNA-synth_edit"/>
</dbReference>
<dbReference type="GO" id="GO:0005524">
    <property type="term" value="F:ATP binding"/>
    <property type="evidence" value="ECO:0007669"/>
    <property type="project" value="UniProtKB-UniRule"/>
</dbReference>
<dbReference type="EMBL" id="FTMI01000008">
    <property type="protein sequence ID" value="SIQ77340.1"/>
    <property type="molecule type" value="Genomic_DNA"/>
</dbReference>
<name>A0A1N6VHI0_9MICO</name>
<evidence type="ECO:0000256" key="6">
    <source>
        <dbReference type="ARBA" id="ARBA00023146"/>
    </source>
</evidence>
<dbReference type="InterPro" id="IPR033705">
    <property type="entry name" value="Anticodon_Ia_Val"/>
</dbReference>
<dbReference type="SUPFAM" id="SSF52374">
    <property type="entry name" value="Nucleotidylyl transferase"/>
    <property type="match status" value="1"/>
</dbReference>